<dbReference type="Proteomes" id="UP000595140">
    <property type="component" value="Unassembled WGS sequence"/>
</dbReference>
<evidence type="ECO:0000259" key="2">
    <source>
        <dbReference type="PROSITE" id="PS50994"/>
    </source>
</evidence>
<dbReference type="OrthoDB" id="1934939at2759"/>
<dbReference type="PANTHER" id="PTHR37984:SF5">
    <property type="entry name" value="PROTEIN NYNRIN-LIKE"/>
    <property type="match status" value="1"/>
</dbReference>
<dbReference type="AlphaFoldDB" id="A0A484LWT9"/>
<evidence type="ECO:0000256" key="1">
    <source>
        <dbReference type="SAM" id="MobiDB-lite"/>
    </source>
</evidence>
<name>A0A484LWT9_9ASTE</name>
<gene>
    <name evidence="3" type="ORF">CCAM_LOCUS22014</name>
</gene>
<reference evidence="3 4" key="1">
    <citation type="submission" date="2018-04" db="EMBL/GenBank/DDBJ databases">
        <authorList>
            <person name="Vogel A."/>
        </authorList>
    </citation>
    <scope>NUCLEOTIDE SEQUENCE [LARGE SCALE GENOMIC DNA]</scope>
</reference>
<dbReference type="EMBL" id="OOIL02002111">
    <property type="protein sequence ID" value="VFQ80238.1"/>
    <property type="molecule type" value="Genomic_DNA"/>
</dbReference>
<feature type="domain" description="Integrase catalytic" evidence="2">
    <location>
        <begin position="75"/>
        <end position="234"/>
    </location>
</feature>
<sequence>MYSASVVESAVVSCLELFQLKAPPFRQNTYPACDLLSEKSLQYISKLATMEEIESLSLTKENMPRRPATNYIPISMVVPLARWGIDLVGALPKSRKHARWVVVAIDYLTKWVEVKPLSRITEQQMMKFIGTNILCRFGVPEQKVTDNGTLFEGRKFTQFLKTWGIQHGKASVAYPQDNGQEENANHIVLDGIKKKLQAKGSSWVDELPRILWAYRTTPRRATTDTPFGLAYGFEARALVEAVLHTWREQQYDPHGNEENQGIELNFVEERRVEARIWPKNYKKQVKYYFDKRVKPKAFQEAWLQRPNEWYVRQDCASSGTGKCHGDQKKPPQQHLRGTSQRNNPTTMTLLSAIFLAN</sequence>
<accession>A0A484LWT9</accession>
<dbReference type="InterPro" id="IPR012337">
    <property type="entry name" value="RNaseH-like_sf"/>
</dbReference>
<dbReference type="InterPro" id="IPR050951">
    <property type="entry name" value="Retrovirus_Pol_polyprotein"/>
</dbReference>
<proteinExistence type="predicted"/>
<keyword evidence="4" id="KW-1185">Reference proteome</keyword>
<feature type="region of interest" description="Disordered" evidence="1">
    <location>
        <begin position="319"/>
        <end position="343"/>
    </location>
</feature>
<dbReference type="GO" id="GO:0003676">
    <property type="term" value="F:nucleic acid binding"/>
    <property type="evidence" value="ECO:0007669"/>
    <property type="project" value="InterPro"/>
</dbReference>
<dbReference type="InterPro" id="IPR001584">
    <property type="entry name" value="Integrase_cat-core"/>
</dbReference>
<dbReference type="GO" id="GO:0015074">
    <property type="term" value="P:DNA integration"/>
    <property type="evidence" value="ECO:0007669"/>
    <property type="project" value="InterPro"/>
</dbReference>
<dbReference type="InterPro" id="IPR036397">
    <property type="entry name" value="RNaseH_sf"/>
</dbReference>
<dbReference type="Pfam" id="PF00665">
    <property type="entry name" value="rve"/>
    <property type="match status" value="1"/>
</dbReference>
<dbReference type="Gene3D" id="3.30.420.10">
    <property type="entry name" value="Ribonuclease H-like superfamily/Ribonuclease H"/>
    <property type="match status" value="1"/>
</dbReference>
<organism evidence="3 4">
    <name type="scientific">Cuscuta campestris</name>
    <dbReference type="NCBI Taxonomy" id="132261"/>
    <lineage>
        <taxon>Eukaryota</taxon>
        <taxon>Viridiplantae</taxon>
        <taxon>Streptophyta</taxon>
        <taxon>Embryophyta</taxon>
        <taxon>Tracheophyta</taxon>
        <taxon>Spermatophyta</taxon>
        <taxon>Magnoliopsida</taxon>
        <taxon>eudicotyledons</taxon>
        <taxon>Gunneridae</taxon>
        <taxon>Pentapetalae</taxon>
        <taxon>asterids</taxon>
        <taxon>lamiids</taxon>
        <taxon>Solanales</taxon>
        <taxon>Convolvulaceae</taxon>
        <taxon>Cuscuteae</taxon>
        <taxon>Cuscuta</taxon>
        <taxon>Cuscuta subgen. Grammica</taxon>
        <taxon>Cuscuta sect. Cleistogrammica</taxon>
    </lineage>
</organism>
<protein>
    <recommendedName>
        <fullName evidence="2">Integrase catalytic domain-containing protein</fullName>
    </recommendedName>
</protein>
<dbReference type="PANTHER" id="PTHR37984">
    <property type="entry name" value="PROTEIN CBG26694"/>
    <property type="match status" value="1"/>
</dbReference>
<evidence type="ECO:0000313" key="3">
    <source>
        <dbReference type="EMBL" id="VFQ80238.1"/>
    </source>
</evidence>
<dbReference type="PROSITE" id="PS50994">
    <property type="entry name" value="INTEGRASE"/>
    <property type="match status" value="1"/>
</dbReference>
<dbReference type="SUPFAM" id="SSF53098">
    <property type="entry name" value="Ribonuclease H-like"/>
    <property type="match status" value="1"/>
</dbReference>
<evidence type="ECO:0000313" key="4">
    <source>
        <dbReference type="Proteomes" id="UP000595140"/>
    </source>
</evidence>